<dbReference type="EnsemblPlants" id="PGSC0003DMT400097660">
    <property type="protein sequence ID" value="PGSC0003DMT400097660"/>
    <property type="gene ID" value="PGSC0003DMG400047231"/>
</dbReference>
<evidence type="ECO:0000313" key="1">
    <source>
        <dbReference type="EnsemblPlants" id="PGSC0003DMT400097660"/>
    </source>
</evidence>
<sequence>MMKGYVHDVKCVLRLHDAFPFVRELETRLSHALELNMQSSEYIQLLESGVHEFIKFMHPVKCAIRRQEAFGSTVSFPSLMQDEAKRFEIKSVHHVFCDLLEKLEMCPKELESQLGLVNKGRGEPIVGKLSKRCKEYQWILEHKEVTHFKIRQCFALKMLREGRHKNKELYEMLICRFHLFLSLPSRSIFKFPKELQGVAILDITLRYHLGQMKLFPTVV</sequence>
<dbReference type="InParanoid" id="M1E146"/>
<reference evidence="1" key="2">
    <citation type="submission" date="2015-06" db="UniProtKB">
        <authorList>
            <consortium name="EnsemblPlants"/>
        </authorList>
    </citation>
    <scope>IDENTIFICATION</scope>
    <source>
        <strain evidence="1">DM1-3 516 R44</strain>
    </source>
</reference>
<name>M1E146_SOLTU</name>
<dbReference type="eggNOG" id="KOG0940">
    <property type="taxonomic scope" value="Eukaryota"/>
</dbReference>
<evidence type="ECO:0000313" key="2">
    <source>
        <dbReference type="Proteomes" id="UP000011115"/>
    </source>
</evidence>
<dbReference type="PaxDb" id="4113-PGSC0003DMT400097660"/>
<proteinExistence type="predicted"/>
<dbReference type="STRING" id="4113.M1E146"/>
<keyword evidence="2" id="KW-1185">Reference proteome</keyword>
<organism evidence="1 2">
    <name type="scientific">Solanum tuberosum</name>
    <name type="common">Potato</name>
    <dbReference type="NCBI Taxonomy" id="4113"/>
    <lineage>
        <taxon>Eukaryota</taxon>
        <taxon>Viridiplantae</taxon>
        <taxon>Streptophyta</taxon>
        <taxon>Embryophyta</taxon>
        <taxon>Tracheophyta</taxon>
        <taxon>Spermatophyta</taxon>
        <taxon>Magnoliopsida</taxon>
        <taxon>eudicotyledons</taxon>
        <taxon>Gunneridae</taxon>
        <taxon>Pentapetalae</taxon>
        <taxon>asterids</taxon>
        <taxon>lamiids</taxon>
        <taxon>Solanales</taxon>
        <taxon>Solanaceae</taxon>
        <taxon>Solanoideae</taxon>
        <taxon>Solaneae</taxon>
        <taxon>Solanum</taxon>
    </lineage>
</organism>
<dbReference type="Gramene" id="PGSC0003DMT400097660">
    <property type="protein sequence ID" value="PGSC0003DMT400097660"/>
    <property type="gene ID" value="PGSC0003DMG400047231"/>
</dbReference>
<reference evidence="2" key="1">
    <citation type="journal article" date="2011" name="Nature">
        <title>Genome sequence and analysis of the tuber crop potato.</title>
        <authorList>
            <consortium name="The Potato Genome Sequencing Consortium"/>
        </authorList>
    </citation>
    <scope>NUCLEOTIDE SEQUENCE [LARGE SCALE GENOMIC DNA]</scope>
    <source>
        <strain evidence="2">cv. DM1-3 516 R44</strain>
    </source>
</reference>
<dbReference type="AlphaFoldDB" id="M1E146"/>
<dbReference type="Proteomes" id="UP000011115">
    <property type="component" value="Unassembled WGS sequence"/>
</dbReference>
<accession>M1E146</accession>
<protein>
    <submittedName>
        <fullName evidence="1">Uncharacterized protein</fullName>
    </submittedName>
</protein>
<dbReference type="HOGENOM" id="CLU_1263459_0_0_1"/>